<gene>
    <name evidence="3" type="ORF">D777_03462</name>
</gene>
<dbReference type="Gene3D" id="2.60.40.10">
    <property type="entry name" value="Immunoglobulins"/>
    <property type="match status" value="1"/>
</dbReference>
<dbReference type="STRING" id="1137280.D777_03462"/>
<dbReference type="AlphaFoldDB" id="A0A072MYF6"/>
<feature type="domain" description="Fibronectin type-III" evidence="2">
    <location>
        <begin position="51"/>
        <end position="151"/>
    </location>
</feature>
<dbReference type="PATRIC" id="fig|1137280.3.peg.3280"/>
<organism evidence="3 4">
    <name type="scientific">Marinobacter nitratireducens</name>
    <dbReference type="NCBI Taxonomy" id="1137280"/>
    <lineage>
        <taxon>Bacteria</taxon>
        <taxon>Pseudomonadati</taxon>
        <taxon>Pseudomonadota</taxon>
        <taxon>Gammaproteobacteria</taxon>
        <taxon>Pseudomonadales</taxon>
        <taxon>Marinobacteraceae</taxon>
        <taxon>Marinobacter</taxon>
    </lineage>
</organism>
<sequence length="151" mass="16395">MSAIILSLAGLFSGCQEDDRASHTSTSQASELAQNRLDDATGGLMDALGQTDGDPDQTQAQETDQPKTLSWTPPLTREDGSALTHSQIAGFRIYFRLRHQQSFDTILIEDPSTTSYVLDNFPAGAYEFAITTVDLNGLESQRSDPVLADLI</sequence>
<accession>A0A072MYF6</accession>
<evidence type="ECO:0000313" key="3">
    <source>
        <dbReference type="EMBL" id="KEF30286.1"/>
    </source>
</evidence>
<dbReference type="InterPro" id="IPR003961">
    <property type="entry name" value="FN3_dom"/>
</dbReference>
<dbReference type="InterPro" id="IPR036116">
    <property type="entry name" value="FN3_sf"/>
</dbReference>
<comment type="caution">
    <text evidence="3">The sequence shown here is derived from an EMBL/GenBank/DDBJ whole genome shotgun (WGS) entry which is preliminary data.</text>
</comment>
<evidence type="ECO:0000313" key="4">
    <source>
        <dbReference type="Proteomes" id="UP000035057"/>
    </source>
</evidence>
<dbReference type="EMBL" id="ANIE01000009">
    <property type="protein sequence ID" value="KEF30286.1"/>
    <property type="molecule type" value="Genomic_DNA"/>
</dbReference>
<feature type="region of interest" description="Disordered" evidence="1">
    <location>
        <begin position="42"/>
        <end position="80"/>
    </location>
</feature>
<feature type="compositionally biased region" description="Polar residues" evidence="1">
    <location>
        <begin position="56"/>
        <end position="73"/>
    </location>
</feature>
<reference evidence="3 4" key="1">
    <citation type="submission" date="2012-12" db="EMBL/GenBank/DDBJ databases">
        <title>Genome assembly of Marinobacter sp. AK21.</title>
        <authorList>
            <person name="Khatri I."/>
            <person name="Kumar R."/>
            <person name="Vaidya B."/>
            <person name="Subramanian S."/>
            <person name="Pinnaka A."/>
        </authorList>
    </citation>
    <scope>NUCLEOTIDE SEQUENCE [LARGE SCALE GENOMIC DNA]</scope>
    <source>
        <strain evidence="3 4">AK21</strain>
    </source>
</reference>
<dbReference type="InterPro" id="IPR013783">
    <property type="entry name" value="Ig-like_fold"/>
</dbReference>
<dbReference type="PROSITE" id="PS50853">
    <property type="entry name" value="FN3"/>
    <property type="match status" value="1"/>
</dbReference>
<keyword evidence="4" id="KW-1185">Reference proteome</keyword>
<dbReference type="Proteomes" id="UP000035057">
    <property type="component" value="Unassembled WGS sequence"/>
</dbReference>
<dbReference type="SUPFAM" id="SSF49265">
    <property type="entry name" value="Fibronectin type III"/>
    <property type="match status" value="1"/>
</dbReference>
<evidence type="ECO:0000259" key="2">
    <source>
        <dbReference type="PROSITE" id="PS50853"/>
    </source>
</evidence>
<evidence type="ECO:0000256" key="1">
    <source>
        <dbReference type="SAM" id="MobiDB-lite"/>
    </source>
</evidence>
<proteinExistence type="predicted"/>
<protein>
    <submittedName>
        <fullName evidence="3">Fibronectin, type III domain protein</fullName>
    </submittedName>
</protein>
<dbReference type="CDD" id="cd00063">
    <property type="entry name" value="FN3"/>
    <property type="match status" value="1"/>
</dbReference>
<name>A0A072MYF6_9GAMM</name>